<feature type="compositionally biased region" description="Low complexity" evidence="1">
    <location>
        <begin position="79"/>
        <end position="92"/>
    </location>
</feature>
<keyword evidence="2" id="KW-0732">Signal</keyword>
<dbReference type="GeneID" id="41994124"/>
<feature type="signal peptide" evidence="2">
    <location>
        <begin position="1"/>
        <end position="18"/>
    </location>
</feature>
<organism evidence="3 4">
    <name type="scientific">Fusarium coffeatum</name>
    <dbReference type="NCBI Taxonomy" id="231269"/>
    <lineage>
        <taxon>Eukaryota</taxon>
        <taxon>Fungi</taxon>
        <taxon>Dikarya</taxon>
        <taxon>Ascomycota</taxon>
        <taxon>Pezizomycotina</taxon>
        <taxon>Sordariomycetes</taxon>
        <taxon>Hypocreomycetidae</taxon>
        <taxon>Hypocreales</taxon>
        <taxon>Nectriaceae</taxon>
        <taxon>Fusarium</taxon>
        <taxon>Fusarium incarnatum-equiseti species complex</taxon>
    </lineage>
</organism>
<accession>A0A366RZF1</accession>
<evidence type="ECO:0008006" key="5">
    <source>
        <dbReference type="Google" id="ProtNLM"/>
    </source>
</evidence>
<proteinExistence type="predicted"/>
<protein>
    <recommendedName>
        <fullName evidence="5">CBM-cenC domain-containing protein</fullName>
    </recommendedName>
</protein>
<dbReference type="Proteomes" id="UP000253153">
    <property type="component" value="Unassembled WGS sequence"/>
</dbReference>
<evidence type="ECO:0000256" key="2">
    <source>
        <dbReference type="SAM" id="SignalP"/>
    </source>
</evidence>
<dbReference type="EMBL" id="QKXC01000095">
    <property type="protein sequence ID" value="RBR21968.1"/>
    <property type="molecule type" value="Genomic_DNA"/>
</dbReference>
<dbReference type="OrthoDB" id="5104158at2759"/>
<feature type="region of interest" description="Disordered" evidence="1">
    <location>
        <begin position="65"/>
        <end position="92"/>
    </location>
</feature>
<keyword evidence="4" id="KW-1185">Reference proteome</keyword>
<dbReference type="Gene3D" id="2.60.120.260">
    <property type="entry name" value="Galactose-binding domain-like"/>
    <property type="match status" value="1"/>
</dbReference>
<evidence type="ECO:0000256" key="1">
    <source>
        <dbReference type="SAM" id="MobiDB-lite"/>
    </source>
</evidence>
<comment type="caution">
    <text evidence="3">The sequence shown here is derived from an EMBL/GenBank/DDBJ whole genome shotgun (WGS) entry which is preliminary data.</text>
</comment>
<evidence type="ECO:0000313" key="3">
    <source>
        <dbReference type="EMBL" id="RBR21968.1"/>
    </source>
</evidence>
<feature type="chain" id="PRO_5016867318" description="CBM-cenC domain-containing protein" evidence="2">
    <location>
        <begin position="19"/>
        <end position="287"/>
    </location>
</feature>
<reference evidence="3 4" key="1">
    <citation type="submission" date="2018-06" db="EMBL/GenBank/DDBJ databases">
        <title>Fusarium incarnatum-equiseti species complex species 28.</title>
        <authorList>
            <person name="Gardiner D.M."/>
        </authorList>
    </citation>
    <scope>NUCLEOTIDE SEQUENCE [LARGE SCALE GENOMIC DNA]</scope>
    <source>
        <strain evidence="3 4">FIESC_28</strain>
    </source>
</reference>
<dbReference type="AlphaFoldDB" id="A0A366RZF1"/>
<evidence type="ECO:0000313" key="4">
    <source>
        <dbReference type="Proteomes" id="UP000253153"/>
    </source>
</evidence>
<gene>
    <name evidence="3" type="ORF">FIESC28_04681</name>
</gene>
<sequence length="287" mass="30659">MLQVFVLPLLAICQLGAASPCKPVSSTFTTISVEITALPTLASSTDVSSTSPPLTETFSTSISESMSVSETDALSTGASLTETSTTSMSEPTFVSETETALSETIPTFAPETEISTTLVKTSSAEPTTTTTSVIEPTNVLANPGFESASVSPWHRIGQFGEVTLTDEETHSGAYSGHYSADLNGPVVLGVDHPIDRDLITVNQEYTYSIWIKTTVANNCNTRHITCGSGGGHFKREEWAGPYGVWTQFTMSCTWSQDFLDLGPSIQIRGECQSLEFDVDDAIVIEAN</sequence>
<dbReference type="RefSeq" id="XP_031017115.1">
    <property type="nucleotide sequence ID" value="XM_031158828.1"/>
</dbReference>
<name>A0A366RZF1_9HYPO</name>